<dbReference type="AlphaFoldDB" id="A0A9P5TX47"/>
<feature type="transmembrane region" description="Helical" evidence="1">
    <location>
        <begin position="51"/>
        <end position="72"/>
    </location>
</feature>
<reference evidence="3" key="1">
    <citation type="submission" date="2020-11" db="EMBL/GenBank/DDBJ databases">
        <authorList>
            <consortium name="DOE Joint Genome Institute"/>
            <person name="Ahrendt S."/>
            <person name="Riley R."/>
            <person name="Andreopoulos W."/>
            <person name="Labutti K."/>
            <person name="Pangilinan J."/>
            <person name="Ruiz-Duenas F.J."/>
            <person name="Barrasa J.M."/>
            <person name="Sanchez-Garcia M."/>
            <person name="Camarero S."/>
            <person name="Miyauchi S."/>
            <person name="Serrano A."/>
            <person name="Linde D."/>
            <person name="Babiker R."/>
            <person name="Drula E."/>
            <person name="Ayuso-Fernandez I."/>
            <person name="Pacheco R."/>
            <person name="Padilla G."/>
            <person name="Ferreira P."/>
            <person name="Barriuso J."/>
            <person name="Kellner H."/>
            <person name="Castanera R."/>
            <person name="Alfaro M."/>
            <person name="Ramirez L."/>
            <person name="Pisabarro A.G."/>
            <person name="Kuo A."/>
            <person name="Tritt A."/>
            <person name="Lipzen A."/>
            <person name="He G."/>
            <person name="Yan M."/>
            <person name="Ng V."/>
            <person name="Cullen D."/>
            <person name="Martin F."/>
            <person name="Rosso M.-N."/>
            <person name="Henrissat B."/>
            <person name="Hibbett D."/>
            <person name="Martinez A.T."/>
            <person name="Grigoriev I.V."/>
        </authorList>
    </citation>
    <scope>NUCLEOTIDE SEQUENCE</scope>
    <source>
        <strain evidence="3">AH 40177</strain>
    </source>
</reference>
<dbReference type="EMBL" id="JADNRY010000455">
    <property type="protein sequence ID" value="KAF9052529.1"/>
    <property type="molecule type" value="Genomic_DNA"/>
</dbReference>
<keyword evidence="4" id="KW-1185">Reference proteome</keyword>
<keyword evidence="1" id="KW-1133">Transmembrane helix</keyword>
<evidence type="ECO:0000259" key="2">
    <source>
        <dbReference type="Pfam" id="PF20152"/>
    </source>
</evidence>
<protein>
    <recommendedName>
        <fullName evidence="2">DUF6534 domain-containing protein</fullName>
    </recommendedName>
</protein>
<proteinExistence type="predicted"/>
<sequence>MAATPLPPDIQVIAAPLLIGYLLNWGLYGALAVQVYIYYMAFPNDRLAIKSLVAIVFTLETLQSVLVAHDAYNDYARGFGNLNTLGSAQLEWLSVPILSGIISCTVQIFFAYRISVLSKSRAALIVISLIALTQGISAIVQGIQACILGNFAKLQKEAFASCTVWLVGSAVCDIIIAVCMSYYLSRMNTRFRATKMLVNKLIHLSIETGTMTATFATIDIILFITFPNNSYHATVALTLAKLYSNTLILIFNSRLRIIGGRDTTQSTELMELNIASTSSSRTKNGGSQLTVGNSLAVNVSREMMRDYTINDDLNTTKASNSAADMSKDLALKNV</sequence>
<accession>A0A9P5TX47</accession>
<feature type="domain" description="DUF6534" evidence="2">
    <location>
        <begin position="169"/>
        <end position="254"/>
    </location>
</feature>
<dbReference type="PANTHER" id="PTHR40465">
    <property type="entry name" value="CHROMOSOME 1, WHOLE GENOME SHOTGUN SEQUENCE"/>
    <property type="match status" value="1"/>
</dbReference>
<evidence type="ECO:0000256" key="1">
    <source>
        <dbReference type="SAM" id="Phobius"/>
    </source>
</evidence>
<dbReference type="Proteomes" id="UP000772434">
    <property type="component" value="Unassembled WGS sequence"/>
</dbReference>
<evidence type="ECO:0000313" key="3">
    <source>
        <dbReference type="EMBL" id="KAF9052529.1"/>
    </source>
</evidence>
<keyword evidence="1" id="KW-0812">Transmembrane</keyword>
<evidence type="ECO:0000313" key="4">
    <source>
        <dbReference type="Proteomes" id="UP000772434"/>
    </source>
</evidence>
<feature type="transmembrane region" description="Helical" evidence="1">
    <location>
        <begin position="92"/>
        <end position="112"/>
    </location>
</feature>
<feature type="transmembrane region" description="Helical" evidence="1">
    <location>
        <begin position="231"/>
        <end position="251"/>
    </location>
</feature>
<gene>
    <name evidence="3" type="ORF">BDP27DRAFT_1304455</name>
</gene>
<name>A0A9P5TX47_9AGAR</name>
<dbReference type="OrthoDB" id="2953893at2759"/>
<feature type="transmembrane region" description="Helical" evidence="1">
    <location>
        <begin position="158"/>
        <end position="184"/>
    </location>
</feature>
<dbReference type="Pfam" id="PF20152">
    <property type="entry name" value="DUF6534"/>
    <property type="match status" value="1"/>
</dbReference>
<feature type="transmembrane region" description="Helical" evidence="1">
    <location>
        <begin position="204"/>
        <end position="225"/>
    </location>
</feature>
<dbReference type="InterPro" id="IPR045339">
    <property type="entry name" value="DUF6534"/>
</dbReference>
<comment type="caution">
    <text evidence="3">The sequence shown here is derived from an EMBL/GenBank/DDBJ whole genome shotgun (WGS) entry which is preliminary data.</text>
</comment>
<dbReference type="PANTHER" id="PTHR40465:SF1">
    <property type="entry name" value="DUF6534 DOMAIN-CONTAINING PROTEIN"/>
    <property type="match status" value="1"/>
</dbReference>
<feature type="transmembrane region" description="Helical" evidence="1">
    <location>
        <begin position="12"/>
        <end position="39"/>
    </location>
</feature>
<organism evidence="3 4">
    <name type="scientific">Rhodocollybia butyracea</name>
    <dbReference type="NCBI Taxonomy" id="206335"/>
    <lineage>
        <taxon>Eukaryota</taxon>
        <taxon>Fungi</taxon>
        <taxon>Dikarya</taxon>
        <taxon>Basidiomycota</taxon>
        <taxon>Agaricomycotina</taxon>
        <taxon>Agaricomycetes</taxon>
        <taxon>Agaricomycetidae</taxon>
        <taxon>Agaricales</taxon>
        <taxon>Marasmiineae</taxon>
        <taxon>Omphalotaceae</taxon>
        <taxon>Rhodocollybia</taxon>
    </lineage>
</organism>
<feature type="transmembrane region" description="Helical" evidence="1">
    <location>
        <begin position="124"/>
        <end position="152"/>
    </location>
</feature>
<keyword evidence="1" id="KW-0472">Membrane</keyword>